<keyword evidence="3" id="KW-1185">Reference proteome</keyword>
<evidence type="ECO:0000313" key="2">
    <source>
        <dbReference type="EMBL" id="ONK72963.1"/>
    </source>
</evidence>
<gene>
    <name evidence="2" type="ORF">A4U43_C04F25440</name>
</gene>
<dbReference type="EMBL" id="CM007384">
    <property type="protein sequence ID" value="ONK72963.1"/>
    <property type="molecule type" value="Genomic_DNA"/>
</dbReference>
<evidence type="ECO:0000256" key="1">
    <source>
        <dbReference type="SAM" id="MobiDB-lite"/>
    </source>
</evidence>
<dbReference type="Gramene" id="ONK72963">
    <property type="protein sequence ID" value="ONK72963"/>
    <property type="gene ID" value="A4U43_C04F25440"/>
</dbReference>
<evidence type="ECO:0000313" key="3">
    <source>
        <dbReference type="Proteomes" id="UP000243459"/>
    </source>
</evidence>
<accession>A0A5P1F5C9</accession>
<proteinExistence type="predicted"/>
<protein>
    <submittedName>
        <fullName evidence="2">Uncharacterized protein</fullName>
    </submittedName>
</protein>
<name>A0A5P1F5C9_ASPOF</name>
<sequence>MPAPFPTSSGFELATYFEGASGVLASAITFEMTEAPAPVPALLVRRRLIIRGASDHNDDVSISPVLAGVERKGPSSPKPSCDKGPSMATAALSEPEVSSIGVEVVPVDVPTTTVMVARLKTAQHQKEELELNLAESTKKWDSQVAELQVETEQLSVIRSQAIPVDLRVLMEQAQKGAHEVRDARVAECVVQIHTFPLSL</sequence>
<reference evidence="3" key="1">
    <citation type="journal article" date="2017" name="Nat. Commun.">
        <title>The asparagus genome sheds light on the origin and evolution of a young Y chromosome.</title>
        <authorList>
            <person name="Harkess A."/>
            <person name="Zhou J."/>
            <person name="Xu C."/>
            <person name="Bowers J.E."/>
            <person name="Van der Hulst R."/>
            <person name="Ayyampalayam S."/>
            <person name="Mercati F."/>
            <person name="Riccardi P."/>
            <person name="McKain M.R."/>
            <person name="Kakrana A."/>
            <person name="Tang H."/>
            <person name="Ray J."/>
            <person name="Groenendijk J."/>
            <person name="Arikit S."/>
            <person name="Mathioni S.M."/>
            <person name="Nakano M."/>
            <person name="Shan H."/>
            <person name="Telgmann-Rauber A."/>
            <person name="Kanno A."/>
            <person name="Yue Z."/>
            <person name="Chen H."/>
            <person name="Li W."/>
            <person name="Chen Y."/>
            <person name="Xu X."/>
            <person name="Zhang Y."/>
            <person name="Luo S."/>
            <person name="Chen H."/>
            <person name="Gao J."/>
            <person name="Mao Z."/>
            <person name="Pires J.C."/>
            <person name="Luo M."/>
            <person name="Kudrna D."/>
            <person name="Wing R.A."/>
            <person name="Meyers B.C."/>
            <person name="Yi K."/>
            <person name="Kong H."/>
            <person name="Lavrijsen P."/>
            <person name="Sunseri F."/>
            <person name="Falavigna A."/>
            <person name="Ye Y."/>
            <person name="Leebens-Mack J.H."/>
            <person name="Chen G."/>
        </authorList>
    </citation>
    <scope>NUCLEOTIDE SEQUENCE [LARGE SCALE GENOMIC DNA]</scope>
    <source>
        <strain evidence="3">cv. DH0086</strain>
    </source>
</reference>
<feature type="region of interest" description="Disordered" evidence="1">
    <location>
        <begin position="67"/>
        <end position="88"/>
    </location>
</feature>
<dbReference type="Proteomes" id="UP000243459">
    <property type="component" value="Chromosome 4"/>
</dbReference>
<dbReference type="AlphaFoldDB" id="A0A5P1F5C9"/>
<organism evidence="2 3">
    <name type="scientific">Asparagus officinalis</name>
    <name type="common">Garden asparagus</name>
    <dbReference type="NCBI Taxonomy" id="4686"/>
    <lineage>
        <taxon>Eukaryota</taxon>
        <taxon>Viridiplantae</taxon>
        <taxon>Streptophyta</taxon>
        <taxon>Embryophyta</taxon>
        <taxon>Tracheophyta</taxon>
        <taxon>Spermatophyta</taxon>
        <taxon>Magnoliopsida</taxon>
        <taxon>Liliopsida</taxon>
        <taxon>Asparagales</taxon>
        <taxon>Asparagaceae</taxon>
        <taxon>Asparagoideae</taxon>
        <taxon>Asparagus</taxon>
    </lineage>
</organism>